<dbReference type="EMBL" id="VLLF01000007">
    <property type="protein sequence ID" value="TWI84702.1"/>
    <property type="molecule type" value="Genomic_DNA"/>
</dbReference>
<gene>
    <name evidence="5" type="ORF">JM93_03036</name>
</gene>
<feature type="domain" description="DUF4214" evidence="4">
    <location>
        <begin position="471"/>
        <end position="540"/>
    </location>
</feature>
<dbReference type="PANTHER" id="PTHR38340:SF1">
    <property type="entry name" value="S-LAYER PROTEIN"/>
    <property type="match status" value="1"/>
</dbReference>
<dbReference type="Pfam" id="PF00353">
    <property type="entry name" value="HemolysinCabind"/>
    <property type="match status" value="3"/>
</dbReference>
<dbReference type="Gene3D" id="1.10.3130.20">
    <property type="entry name" value="Phycobilisome linker domain"/>
    <property type="match status" value="1"/>
</dbReference>
<evidence type="ECO:0000256" key="3">
    <source>
        <dbReference type="SAM" id="MobiDB-lite"/>
    </source>
</evidence>
<organism evidence="5 6">
    <name type="scientific">Roseibium hamelinense</name>
    <dbReference type="NCBI Taxonomy" id="150831"/>
    <lineage>
        <taxon>Bacteria</taxon>
        <taxon>Pseudomonadati</taxon>
        <taxon>Pseudomonadota</taxon>
        <taxon>Alphaproteobacteria</taxon>
        <taxon>Hyphomicrobiales</taxon>
        <taxon>Stappiaceae</taxon>
        <taxon>Roseibium</taxon>
    </lineage>
</organism>
<comment type="caution">
    <text evidence="5">The sequence shown here is derived from an EMBL/GenBank/DDBJ whole genome shotgun (WGS) entry which is preliminary data.</text>
</comment>
<dbReference type="Gene3D" id="2.150.10.10">
    <property type="entry name" value="Serralysin-like metalloprotease, C-terminal"/>
    <property type="match status" value="2"/>
</dbReference>
<keyword evidence="6" id="KW-1185">Reference proteome</keyword>
<dbReference type="PRINTS" id="PR00313">
    <property type="entry name" value="CABNDNGRPT"/>
</dbReference>
<dbReference type="InterPro" id="IPR050557">
    <property type="entry name" value="RTX_toxin/Mannuronan_C5-epim"/>
</dbReference>
<evidence type="ECO:0000313" key="5">
    <source>
        <dbReference type="EMBL" id="TWI84702.1"/>
    </source>
</evidence>
<dbReference type="GO" id="GO:0005576">
    <property type="term" value="C:extracellular region"/>
    <property type="evidence" value="ECO:0007669"/>
    <property type="project" value="UniProtKB-SubCell"/>
</dbReference>
<dbReference type="AlphaFoldDB" id="A0A562STZ8"/>
<dbReference type="InterPro" id="IPR038255">
    <property type="entry name" value="PBS_linker_sf"/>
</dbReference>
<comment type="subcellular location">
    <subcellularLocation>
        <location evidence="1">Secreted</location>
    </subcellularLocation>
</comment>
<reference evidence="5 6" key="1">
    <citation type="submission" date="2019-07" db="EMBL/GenBank/DDBJ databases">
        <title>Genomic Encyclopedia of Archaeal and Bacterial Type Strains, Phase II (KMG-II): from individual species to whole genera.</title>
        <authorList>
            <person name="Goeker M."/>
        </authorList>
    </citation>
    <scope>NUCLEOTIDE SEQUENCE [LARGE SCALE GENOMIC DNA]</scope>
    <source>
        <strain evidence="5 6">ATCC BAA-252</strain>
    </source>
</reference>
<dbReference type="Proteomes" id="UP000320593">
    <property type="component" value="Unassembled WGS sequence"/>
</dbReference>
<name>A0A562STZ8_9HYPH</name>
<dbReference type="InterPro" id="IPR025282">
    <property type="entry name" value="DUF4214"/>
</dbReference>
<accession>A0A562STZ8</accession>
<dbReference type="SUPFAM" id="SSF51120">
    <property type="entry name" value="beta-Roll"/>
    <property type="match status" value="2"/>
</dbReference>
<protein>
    <submittedName>
        <fullName evidence="5">Hemolysin type calcium-binding protein</fullName>
    </submittedName>
</protein>
<evidence type="ECO:0000259" key="4">
    <source>
        <dbReference type="Pfam" id="PF13946"/>
    </source>
</evidence>
<dbReference type="InterPro" id="IPR001343">
    <property type="entry name" value="Hemolysn_Ca-bd"/>
</dbReference>
<dbReference type="InterPro" id="IPR011049">
    <property type="entry name" value="Serralysin-like_metalloprot_C"/>
</dbReference>
<evidence type="ECO:0000256" key="2">
    <source>
        <dbReference type="ARBA" id="ARBA00022525"/>
    </source>
</evidence>
<evidence type="ECO:0000256" key="1">
    <source>
        <dbReference type="ARBA" id="ARBA00004613"/>
    </source>
</evidence>
<dbReference type="InterPro" id="IPR018511">
    <property type="entry name" value="Hemolysin-typ_Ca-bd_CS"/>
</dbReference>
<sequence length="551" mass="57945">MPNTNTPTDEDDYVSGTKGADVLTGGAGKDQFSFHTDYPNDFNRDTLDDGDRITDYEFEEDIDITGVRLVDSNVSLEYDATNNQTRLKLDLDKDGTVDRTIILDGDKRGQLQVDANCCTTPTTTIKIKQAAQTNVTYVEPPETDATMIDLEDIGFHEGTDGIDVIFALAGTDVVFAAAGADTIIGGDGDDTLNGGDGPDLISGGRGNDTLNGDAGNDELHGGLDDDTLNGGADNDYLAGEEGADTLNGGTGNDTLRGGADADTLTGGEGDDTFVFSPGDIAAGEKITDYEYGEKIDIGGISNGNQVKLTANGTGSTLEMDLDNDGTFETQLGLDGVTGGTIVVLPNEGGLRILNQQAGTTGDDTVQDTDTASYFVGGAGFDTFVTELHSSDAFVDDCNDLVYVNNFGERDLLKDFEAVVFSDATVRLDTDGSAGQCYRVYQAAFDRTPDAAGVGHNIGLMDAGMSLKDMSSAFIGSAEFTETYGADTTDAVFLNALYNNVLDRDADDEGLAGWLSRLEDGSWDRADVLVGFSESAENQASVSDAIACGIWI</sequence>
<feature type="region of interest" description="Disordered" evidence="3">
    <location>
        <begin position="187"/>
        <end position="276"/>
    </location>
</feature>
<feature type="region of interest" description="Disordered" evidence="3">
    <location>
        <begin position="1"/>
        <end position="20"/>
    </location>
</feature>
<evidence type="ECO:0000313" key="6">
    <source>
        <dbReference type="Proteomes" id="UP000320593"/>
    </source>
</evidence>
<dbReference type="GO" id="GO:0005509">
    <property type="term" value="F:calcium ion binding"/>
    <property type="evidence" value="ECO:0007669"/>
    <property type="project" value="InterPro"/>
</dbReference>
<dbReference type="Pfam" id="PF13946">
    <property type="entry name" value="DUF4214"/>
    <property type="match status" value="1"/>
</dbReference>
<keyword evidence="2" id="KW-0964">Secreted</keyword>
<dbReference type="PANTHER" id="PTHR38340">
    <property type="entry name" value="S-LAYER PROTEIN"/>
    <property type="match status" value="1"/>
</dbReference>
<proteinExistence type="predicted"/>
<dbReference type="OrthoDB" id="7671135at2"/>
<dbReference type="PROSITE" id="PS00330">
    <property type="entry name" value="HEMOLYSIN_CALCIUM"/>
    <property type="match status" value="2"/>
</dbReference>
<dbReference type="RefSeq" id="WP_145344834.1">
    <property type="nucleotide sequence ID" value="NZ_SMLY01000054.1"/>
</dbReference>